<keyword evidence="2" id="KW-1185">Reference proteome</keyword>
<dbReference type="GO" id="GO:0000166">
    <property type="term" value="F:nucleotide binding"/>
    <property type="evidence" value="ECO:0007669"/>
    <property type="project" value="InterPro"/>
</dbReference>
<dbReference type="EMBL" id="LIIN01000026">
    <property type="protein sequence ID" value="KZX21774.1"/>
    <property type="molecule type" value="Genomic_DNA"/>
</dbReference>
<reference evidence="1 2" key="1">
    <citation type="submission" date="2015-08" db="EMBL/GenBank/DDBJ databases">
        <title>Draft Genome Sequence of Rathayibacter sp. Strain VKM Ac-2596 Isolated from Leaf Gall Induced by Plant-Parasitic Nematodes.</title>
        <authorList>
            <person name="Vasilenko O.V."/>
            <person name="Starodumova I.P."/>
            <person name="Tarlachkov S.V."/>
            <person name="Dorofeeva L.V."/>
            <person name="Evtushenko L.I."/>
        </authorList>
    </citation>
    <scope>NUCLEOTIDE SEQUENCE [LARGE SCALE GENOMIC DNA]</scope>
    <source>
        <strain evidence="1 2">VKM Ac-2596</strain>
    </source>
</reference>
<dbReference type="Proteomes" id="UP000076717">
    <property type="component" value="Unassembled WGS sequence"/>
</dbReference>
<dbReference type="Pfam" id="PF01408">
    <property type="entry name" value="GFO_IDH_MocA"/>
    <property type="match status" value="1"/>
</dbReference>
<proteinExistence type="predicted"/>
<dbReference type="InterPro" id="IPR000683">
    <property type="entry name" value="Gfo/Idh/MocA-like_OxRdtase_N"/>
</dbReference>
<dbReference type="RefSeq" id="WP_236713549.1">
    <property type="nucleotide sequence ID" value="NZ_CP047186.1"/>
</dbReference>
<evidence type="ECO:0000313" key="1">
    <source>
        <dbReference type="EMBL" id="KZX21774.1"/>
    </source>
</evidence>
<gene>
    <name evidence="1" type="ORF">ACH61_01078</name>
</gene>
<dbReference type="Gene3D" id="3.40.50.720">
    <property type="entry name" value="NAD(P)-binding Rossmann-like Domain"/>
    <property type="match status" value="1"/>
</dbReference>
<name>A0A166I800_9MICO</name>
<dbReference type="AlphaFoldDB" id="A0A166I800"/>
<dbReference type="InterPro" id="IPR036291">
    <property type="entry name" value="NAD(P)-bd_dom_sf"/>
</dbReference>
<comment type="caution">
    <text evidence="1">The sequence shown here is derived from an EMBL/GenBank/DDBJ whole genome shotgun (WGS) entry which is preliminary data.</text>
</comment>
<accession>A0A166I800</accession>
<evidence type="ECO:0000313" key="2">
    <source>
        <dbReference type="Proteomes" id="UP000076717"/>
    </source>
</evidence>
<organism evidence="1 2">
    <name type="scientific">Rathayibacter tanaceti</name>
    <dbReference type="NCBI Taxonomy" id="1671680"/>
    <lineage>
        <taxon>Bacteria</taxon>
        <taxon>Bacillati</taxon>
        <taxon>Actinomycetota</taxon>
        <taxon>Actinomycetes</taxon>
        <taxon>Micrococcales</taxon>
        <taxon>Microbacteriaceae</taxon>
        <taxon>Rathayibacter</taxon>
    </lineage>
</organism>
<sequence>MTLAIAVVGGGRIGALRVAMLVEAGHRVVVVDTAPVRAMPVPVHRNVHDAFPDPDLWIVATPTAAHLPALASILRRDPCAAVLLEKPACTSPQLESFRELLDRHPLACIEVVSQYQDSAAVLALARAADPRADLVVSFVKDRTLDEARGRFRDPIAGVLGYEWPHLYAIARSLGVSADDLQTFDPDRSRVDFVDDGGYLLEARWETTCHDGRRLILHSGIAGGSSRLFQCGGGDPSNYRLVRSTTASGAEHSLWLTPSGAADASLAATRKCLLVTEPRAGGRRVTTIVDDPLRTSMSRAITRLTARQPRDVRRELDVIEHTEMLLRLRTWTAPRVVTHAAS</sequence>
<protein>
    <submittedName>
        <fullName evidence="1">Oxidoreductase family, NAD-binding Rossmann fold</fullName>
    </submittedName>
</protein>
<dbReference type="SUPFAM" id="SSF51735">
    <property type="entry name" value="NAD(P)-binding Rossmann-fold domains"/>
    <property type="match status" value="1"/>
</dbReference>